<sequence length="167" mass="18261">MTKLKEDQVIKVGMADWKTAEAPEKLRTSGLGSCVGVVIYEESRKIAAMAHIMLPDSSMAGSRSLQRAKFADTALEDVLDWFQEKGCRCQRLQAKLAGGAQMFSFTEGSEMMRIGPRNSEAVKAVLKQKGIPVKGEDIGGSKGRTIEFNIMDSSLFIRTVSQGKTII</sequence>
<dbReference type="PANTHER" id="PTHR35147">
    <property type="entry name" value="CHEMORECEPTOR GLUTAMINE DEAMIDASE CHED-RELATED"/>
    <property type="match status" value="1"/>
</dbReference>
<organism evidence="4 5">
    <name type="scientific">Salibacterium qingdaonense</name>
    <dbReference type="NCBI Taxonomy" id="266892"/>
    <lineage>
        <taxon>Bacteria</taxon>
        <taxon>Bacillati</taxon>
        <taxon>Bacillota</taxon>
        <taxon>Bacilli</taxon>
        <taxon>Bacillales</taxon>
        <taxon>Bacillaceae</taxon>
    </lineage>
</organism>
<dbReference type="InterPro" id="IPR038592">
    <property type="entry name" value="CheD-like_sf"/>
</dbReference>
<dbReference type="HAMAP" id="MF_01440">
    <property type="entry name" value="CheD"/>
    <property type="match status" value="1"/>
</dbReference>
<evidence type="ECO:0000256" key="3">
    <source>
        <dbReference type="HAMAP-Rule" id="MF_01440"/>
    </source>
</evidence>
<comment type="similarity">
    <text evidence="3">Belongs to the CheD family.</text>
</comment>
<reference evidence="4 5" key="1">
    <citation type="submission" date="2016-10" db="EMBL/GenBank/DDBJ databases">
        <authorList>
            <person name="de Groot N.N."/>
        </authorList>
    </citation>
    <scope>NUCLEOTIDE SEQUENCE [LARGE SCALE GENOMIC DNA]</scope>
    <source>
        <strain evidence="4 5">CGMCC 1.6134</strain>
    </source>
</reference>
<evidence type="ECO:0000256" key="2">
    <source>
        <dbReference type="ARBA" id="ARBA00022801"/>
    </source>
</evidence>
<dbReference type="Proteomes" id="UP000199668">
    <property type="component" value="Unassembled WGS sequence"/>
</dbReference>
<dbReference type="GO" id="GO:0006935">
    <property type="term" value="P:chemotaxis"/>
    <property type="evidence" value="ECO:0007669"/>
    <property type="project" value="UniProtKB-UniRule"/>
</dbReference>
<dbReference type="EMBL" id="FOTY01000030">
    <property type="protein sequence ID" value="SFM30250.1"/>
    <property type="molecule type" value="Genomic_DNA"/>
</dbReference>
<dbReference type="CDD" id="cd16352">
    <property type="entry name" value="CheD"/>
    <property type="match status" value="1"/>
</dbReference>
<name>A0A1I4PRX4_9BACI</name>
<dbReference type="RefSeq" id="WP_090928130.1">
    <property type="nucleotide sequence ID" value="NZ_FOTY01000030.1"/>
</dbReference>
<comment type="function">
    <text evidence="3">Probably deamidates glutamine residues to glutamate on methyl-accepting chemotaxis receptors (MCPs), playing an important role in chemotaxis.</text>
</comment>
<gene>
    <name evidence="3" type="primary">cheD</name>
    <name evidence="4" type="ORF">SAMN04488054_13030</name>
</gene>
<evidence type="ECO:0000256" key="1">
    <source>
        <dbReference type="ARBA" id="ARBA00022500"/>
    </source>
</evidence>
<dbReference type="PANTHER" id="PTHR35147:SF1">
    <property type="entry name" value="CHEMORECEPTOR GLUTAMINE DEAMIDASE CHED-RELATED"/>
    <property type="match status" value="1"/>
</dbReference>
<dbReference type="GO" id="GO:0050568">
    <property type="term" value="F:protein-glutamine glutaminase activity"/>
    <property type="evidence" value="ECO:0007669"/>
    <property type="project" value="UniProtKB-UniRule"/>
</dbReference>
<comment type="catalytic activity">
    <reaction evidence="3">
        <text>L-glutaminyl-[protein] + H2O = L-glutamyl-[protein] + NH4(+)</text>
        <dbReference type="Rhea" id="RHEA:16441"/>
        <dbReference type="Rhea" id="RHEA-COMP:10207"/>
        <dbReference type="Rhea" id="RHEA-COMP:10208"/>
        <dbReference type="ChEBI" id="CHEBI:15377"/>
        <dbReference type="ChEBI" id="CHEBI:28938"/>
        <dbReference type="ChEBI" id="CHEBI:29973"/>
        <dbReference type="ChEBI" id="CHEBI:30011"/>
        <dbReference type="EC" id="3.5.1.44"/>
    </reaction>
</comment>
<dbReference type="SUPFAM" id="SSF64438">
    <property type="entry name" value="CNF1/YfiH-like putative cysteine hydrolases"/>
    <property type="match status" value="1"/>
</dbReference>
<dbReference type="Pfam" id="PF03975">
    <property type="entry name" value="CheD"/>
    <property type="match status" value="1"/>
</dbReference>
<evidence type="ECO:0000313" key="4">
    <source>
        <dbReference type="EMBL" id="SFM30250.1"/>
    </source>
</evidence>
<keyword evidence="5" id="KW-1185">Reference proteome</keyword>
<dbReference type="OrthoDB" id="9807202at2"/>
<proteinExistence type="inferred from homology"/>
<dbReference type="InterPro" id="IPR011324">
    <property type="entry name" value="Cytotoxic_necrot_fac-like_cat"/>
</dbReference>
<dbReference type="AlphaFoldDB" id="A0A1I4PRX4"/>
<protein>
    <recommendedName>
        <fullName evidence="3">Probable chemoreceptor glutamine deamidase CheD</fullName>
        <ecNumber evidence="3">3.5.1.44</ecNumber>
    </recommendedName>
</protein>
<keyword evidence="1 3" id="KW-0145">Chemotaxis</keyword>
<dbReference type="EC" id="3.5.1.44" evidence="3"/>
<keyword evidence="2 3" id="KW-0378">Hydrolase</keyword>
<dbReference type="Gene3D" id="3.30.1330.200">
    <property type="match status" value="1"/>
</dbReference>
<accession>A0A1I4PRX4</accession>
<evidence type="ECO:0000313" key="5">
    <source>
        <dbReference type="Proteomes" id="UP000199668"/>
    </source>
</evidence>
<dbReference type="STRING" id="266892.SAMN04488054_13030"/>
<dbReference type="InterPro" id="IPR005659">
    <property type="entry name" value="Chemorcpt_Glu_NH3ase_CheD"/>
</dbReference>